<feature type="transmembrane region" description="Helical" evidence="1">
    <location>
        <begin position="44"/>
        <end position="62"/>
    </location>
</feature>
<dbReference type="OrthoDB" id="582675at2"/>
<dbReference type="AlphaFoldDB" id="A0A7K0G2T6"/>
<name>A0A7K0G2T6_9SPHI</name>
<accession>A0A7K0G2T6</accession>
<evidence type="ECO:0000256" key="1">
    <source>
        <dbReference type="SAM" id="Phobius"/>
    </source>
</evidence>
<keyword evidence="3" id="KW-1185">Reference proteome</keyword>
<reference evidence="2 3" key="1">
    <citation type="submission" date="2019-11" db="EMBL/GenBank/DDBJ databases">
        <title>Pedobacter petrophilus genome.</title>
        <authorList>
            <person name="Feldbauer M.J."/>
            <person name="Newman J.D."/>
        </authorList>
    </citation>
    <scope>NUCLEOTIDE SEQUENCE [LARGE SCALE GENOMIC DNA]</scope>
    <source>
        <strain evidence="2 3">LMG 29686</strain>
    </source>
</reference>
<comment type="caution">
    <text evidence="2">The sequence shown here is derived from an EMBL/GenBank/DDBJ whole genome shotgun (WGS) entry which is preliminary data.</text>
</comment>
<feature type="transmembrane region" description="Helical" evidence="1">
    <location>
        <begin position="12"/>
        <end position="32"/>
    </location>
</feature>
<dbReference type="Proteomes" id="UP000487757">
    <property type="component" value="Unassembled WGS sequence"/>
</dbReference>
<sequence length="179" mass="20940">MEFEEKQGLKIWWLYLITGVSILPALAIIFLSKGGLNLEELKDMYFSPLLALFSPFLIIFLIEKSTLTLKINQHGMAYRYFPLQLKYKTQQWENIEKAYLSAYDAFSEYGGYGVKSRLWFKTNDKAYVLNDGNRGLQFEFKNGKKLLFSTNKVEEMETFLINIKTRFKIQAIQENGGER</sequence>
<dbReference type="RefSeq" id="WP_154282332.1">
    <property type="nucleotide sequence ID" value="NZ_JBHUJQ010000001.1"/>
</dbReference>
<keyword evidence="1" id="KW-1133">Transmembrane helix</keyword>
<keyword evidence="1" id="KW-0812">Transmembrane</keyword>
<gene>
    <name evidence="2" type="ORF">GJU39_17710</name>
</gene>
<dbReference type="EMBL" id="WKKH01000034">
    <property type="protein sequence ID" value="MRX77922.1"/>
    <property type="molecule type" value="Genomic_DNA"/>
</dbReference>
<protein>
    <submittedName>
        <fullName evidence="2">Uncharacterized protein</fullName>
    </submittedName>
</protein>
<evidence type="ECO:0000313" key="2">
    <source>
        <dbReference type="EMBL" id="MRX77922.1"/>
    </source>
</evidence>
<evidence type="ECO:0000313" key="3">
    <source>
        <dbReference type="Proteomes" id="UP000487757"/>
    </source>
</evidence>
<organism evidence="2 3">
    <name type="scientific">Pedobacter petrophilus</name>
    <dbReference type="NCBI Taxonomy" id="1908241"/>
    <lineage>
        <taxon>Bacteria</taxon>
        <taxon>Pseudomonadati</taxon>
        <taxon>Bacteroidota</taxon>
        <taxon>Sphingobacteriia</taxon>
        <taxon>Sphingobacteriales</taxon>
        <taxon>Sphingobacteriaceae</taxon>
        <taxon>Pedobacter</taxon>
    </lineage>
</organism>
<proteinExistence type="predicted"/>
<keyword evidence="1" id="KW-0472">Membrane</keyword>